<proteinExistence type="predicted"/>
<keyword evidence="2" id="KW-1185">Reference proteome</keyword>
<dbReference type="EMBL" id="CM051404">
    <property type="protein sequence ID" value="KAJ4706857.1"/>
    <property type="molecule type" value="Genomic_DNA"/>
</dbReference>
<evidence type="ECO:0000313" key="2">
    <source>
        <dbReference type="Proteomes" id="UP001164539"/>
    </source>
</evidence>
<organism evidence="1 2">
    <name type="scientific">Melia azedarach</name>
    <name type="common">Chinaberry tree</name>
    <dbReference type="NCBI Taxonomy" id="155640"/>
    <lineage>
        <taxon>Eukaryota</taxon>
        <taxon>Viridiplantae</taxon>
        <taxon>Streptophyta</taxon>
        <taxon>Embryophyta</taxon>
        <taxon>Tracheophyta</taxon>
        <taxon>Spermatophyta</taxon>
        <taxon>Magnoliopsida</taxon>
        <taxon>eudicotyledons</taxon>
        <taxon>Gunneridae</taxon>
        <taxon>Pentapetalae</taxon>
        <taxon>rosids</taxon>
        <taxon>malvids</taxon>
        <taxon>Sapindales</taxon>
        <taxon>Meliaceae</taxon>
        <taxon>Melia</taxon>
    </lineage>
</organism>
<comment type="caution">
    <text evidence="1">The sequence shown here is derived from an EMBL/GenBank/DDBJ whole genome shotgun (WGS) entry which is preliminary data.</text>
</comment>
<reference evidence="1 2" key="1">
    <citation type="journal article" date="2023" name="Science">
        <title>Complex scaffold remodeling in plant triterpene biosynthesis.</title>
        <authorList>
            <person name="De La Pena R."/>
            <person name="Hodgson H."/>
            <person name="Liu J.C."/>
            <person name="Stephenson M.J."/>
            <person name="Martin A.C."/>
            <person name="Owen C."/>
            <person name="Harkess A."/>
            <person name="Leebens-Mack J."/>
            <person name="Jimenez L.E."/>
            <person name="Osbourn A."/>
            <person name="Sattely E.S."/>
        </authorList>
    </citation>
    <scope>NUCLEOTIDE SEQUENCE [LARGE SCALE GENOMIC DNA]</scope>
    <source>
        <strain evidence="2">cv. JPN11</strain>
        <tissue evidence="1">Leaf</tissue>
    </source>
</reference>
<protein>
    <submittedName>
        <fullName evidence="1">Mediator-associated protein 1-like</fullName>
    </submittedName>
</protein>
<evidence type="ECO:0000313" key="1">
    <source>
        <dbReference type="EMBL" id="KAJ4706857.1"/>
    </source>
</evidence>
<dbReference type="Proteomes" id="UP001164539">
    <property type="component" value="Chromosome 11"/>
</dbReference>
<sequence length="326" mass="36763">MVMDSSLKPSSSLSASKLPIKRKTPDSSSSLLSPKPEEQLQHHDQPISAVDFNDRINTKPPAFKFHRIWTEPDEIRFLQGLLDSATIGLSFPRDLHVFYDNFSNTMSQPYSKYQLSEKVRRLRKKFRVTSARISRGLNVSQLSLHDRSLYELSKKLWSPEYLPSSPFGRSSGNSNRLGEVGCYQTFQALRSNVGKDNGEWDFVNDDEGRICGVNVDMGYDFVGQQGKMIGGVVARSVVDVFDECLKEVRMGVANEGHLASGRGKEQDFERRWRDQRFAEFDVLTRRLSELSQLTQRPNQSMRASSLISPAESSAYSPVLLQGPTSG</sequence>
<gene>
    <name evidence="1" type="ORF">OWV82_020460</name>
</gene>
<name>A0ACC1X7D0_MELAZ</name>
<accession>A0ACC1X7D0</accession>